<keyword evidence="5" id="KW-1185">Reference proteome</keyword>
<dbReference type="GO" id="GO:0016787">
    <property type="term" value="F:hydrolase activity"/>
    <property type="evidence" value="ECO:0007669"/>
    <property type="project" value="UniProtKB-KW"/>
</dbReference>
<keyword evidence="2 4" id="KW-0378">Hydrolase</keyword>
<feature type="domain" description="Alpha/beta hydrolase fold-3" evidence="3">
    <location>
        <begin position="71"/>
        <end position="267"/>
    </location>
</feature>
<dbReference type="PANTHER" id="PTHR48081:SF8">
    <property type="entry name" value="ALPHA_BETA HYDROLASE FOLD-3 DOMAIN-CONTAINING PROTEIN-RELATED"/>
    <property type="match status" value="1"/>
</dbReference>
<dbReference type="InterPro" id="IPR050300">
    <property type="entry name" value="GDXG_lipolytic_enzyme"/>
</dbReference>
<evidence type="ECO:0000256" key="1">
    <source>
        <dbReference type="ARBA" id="ARBA00010515"/>
    </source>
</evidence>
<dbReference type="PROSITE" id="PS01173">
    <property type="entry name" value="LIPASE_GDXG_HIS"/>
    <property type="match status" value="1"/>
</dbReference>
<dbReference type="InterPro" id="IPR002168">
    <property type="entry name" value="Lipase_GDXG_HIS_AS"/>
</dbReference>
<comment type="similarity">
    <text evidence="1">Belongs to the 'GDXG' lipolytic enzyme family.</text>
</comment>
<dbReference type="SUPFAM" id="SSF53474">
    <property type="entry name" value="alpha/beta-Hydrolases"/>
    <property type="match status" value="1"/>
</dbReference>
<gene>
    <name evidence="4" type="ORF">KB874_15690</name>
</gene>
<evidence type="ECO:0000256" key="2">
    <source>
        <dbReference type="ARBA" id="ARBA00022801"/>
    </source>
</evidence>
<reference evidence="4" key="1">
    <citation type="submission" date="2021-04" db="EMBL/GenBank/DDBJ databases">
        <authorList>
            <person name="Yoon J."/>
        </authorList>
    </citation>
    <scope>NUCLEOTIDE SEQUENCE</scope>
    <source>
        <strain evidence="4">KMU-90</strain>
    </source>
</reference>
<dbReference type="Gene3D" id="3.40.50.1820">
    <property type="entry name" value="alpha/beta hydrolase"/>
    <property type="match status" value="1"/>
</dbReference>
<dbReference type="Proteomes" id="UP000681356">
    <property type="component" value="Unassembled WGS sequence"/>
</dbReference>
<evidence type="ECO:0000313" key="5">
    <source>
        <dbReference type="Proteomes" id="UP000681356"/>
    </source>
</evidence>
<sequence>MSVRLWLLNLWLRTWEKPFLRRADDPVRLRKSFETKARLYFHGPSLPRRWEHLDGVPALRVGPQRPGGAAILYFHGGGYVFGSPLTHAAMLARLSKDTGLPAILPHYRLAPEHPHPAAIEDAVKAYRAQVAQGPVILGGDSAGGGLALALLAEILAQDLPTPLGVFAFSPLTDLGFSGASVTANVQSDVVLPVERIGDAARMFLDGQDPLDPRASPLFADFFGAPPVWLTASDTEFLLDDTRRMAARLRARGVTVTERIERDHPHVWPIFHAVLPEARATLRDLAAWITSLAPRSADS</sequence>
<name>A0A8J7WDD5_9RHOB</name>
<evidence type="ECO:0000313" key="4">
    <source>
        <dbReference type="EMBL" id="MBS0125530.1"/>
    </source>
</evidence>
<dbReference type="InterPro" id="IPR013094">
    <property type="entry name" value="AB_hydrolase_3"/>
</dbReference>
<comment type="caution">
    <text evidence="4">The sequence shown here is derived from an EMBL/GenBank/DDBJ whole genome shotgun (WGS) entry which is preliminary data.</text>
</comment>
<organism evidence="4 5">
    <name type="scientific">Thetidibacter halocola</name>
    <dbReference type="NCBI Taxonomy" id="2827239"/>
    <lineage>
        <taxon>Bacteria</taxon>
        <taxon>Pseudomonadati</taxon>
        <taxon>Pseudomonadota</taxon>
        <taxon>Alphaproteobacteria</taxon>
        <taxon>Rhodobacterales</taxon>
        <taxon>Roseobacteraceae</taxon>
        <taxon>Thetidibacter</taxon>
    </lineage>
</organism>
<dbReference type="InterPro" id="IPR029058">
    <property type="entry name" value="AB_hydrolase_fold"/>
</dbReference>
<dbReference type="RefSeq" id="WP_212537497.1">
    <property type="nucleotide sequence ID" value="NZ_JAGTUU010000006.1"/>
</dbReference>
<dbReference type="AlphaFoldDB" id="A0A8J7WDD5"/>
<accession>A0A8J7WDD5</accession>
<dbReference type="EMBL" id="JAGTUU010000006">
    <property type="protein sequence ID" value="MBS0125530.1"/>
    <property type="molecule type" value="Genomic_DNA"/>
</dbReference>
<dbReference type="PANTHER" id="PTHR48081">
    <property type="entry name" value="AB HYDROLASE SUPERFAMILY PROTEIN C4A8.06C"/>
    <property type="match status" value="1"/>
</dbReference>
<dbReference type="Pfam" id="PF07859">
    <property type="entry name" value="Abhydrolase_3"/>
    <property type="match status" value="1"/>
</dbReference>
<protein>
    <submittedName>
        <fullName evidence="4">Alpha/beta hydrolase fold domain-containing protein</fullName>
    </submittedName>
</protein>
<proteinExistence type="inferred from homology"/>
<evidence type="ECO:0000259" key="3">
    <source>
        <dbReference type="Pfam" id="PF07859"/>
    </source>
</evidence>